<gene>
    <name evidence="7" type="ORF">PFTANZ_06118</name>
</gene>
<feature type="region of interest" description="Disordered" evidence="1">
    <location>
        <begin position="1"/>
        <end position="22"/>
    </location>
</feature>
<dbReference type="InterPro" id="IPR054595">
    <property type="entry name" value="DBL_C"/>
</dbReference>
<feature type="domain" description="Plasmodium falciparum erythrocyte membrane protein-1 N-terminal segment" evidence="4">
    <location>
        <begin position="18"/>
        <end position="52"/>
    </location>
</feature>
<dbReference type="FunFam" id="1.20.1310.20:FF:000001">
    <property type="entry name" value="Erythrocyte membrane protein 1, PfEMP1"/>
    <property type="match status" value="1"/>
</dbReference>
<dbReference type="InterPro" id="IPR008602">
    <property type="entry name" value="Duffy-antigen-binding"/>
</dbReference>
<dbReference type="Gene3D" id="1.20.58.1930">
    <property type="match status" value="1"/>
</dbReference>
<protein>
    <recommendedName>
        <fullName evidence="9">Duffy-binding-like domain-containing protein</fullName>
    </recommendedName>
</protein>
<reference evidence="7 8" key="2">
    <citation type="submission" date="2013-02" db="EMBL/GenBank/DDBJ databases">
        <title>The Genome Sequence of Plasmodium falciparum Tanzania (2000708).</title>
        <authorList>
            <consortium name="The Broad Institute Genome Sequencing Platform"/>
            <consortium name="The Broad Institute Genome Sequencing Center for Infectious Disease"/>
            <person name="Neafsey D."/>
            <person name="Cheeseman I."/>
            <person name="Volkman S."/>
            <person name="Adams J."/>
            <person name="Walker B."/>
            <person name="Young S.K."/>
            <person name="Zeng Q."/>
            <person name="Gargeya S."/>
            <person name="Fitzgerald M."/>
            <person name="Haas B."/>
            <person name="Abouelleil A."/>
            <person name="Alvarado L."/>
            <person name="Arachchi H.M."/>
            <person name="Berlin A.M."/>
            <person name="Chapman S.B."/>
            <person name="Dewar J."/>
            <person name="Goldberg J."/>
            <person name="Griggs A."/>
            <person name="Gujja S."/>
            <person name="Hansen M."/>
            <person name="Howarth C."/>
            <person name="Imamovic A."/>
            <person name="Larimer J."/>
            <person name="McCowan C."/>
            <person name="Murphy C."/>
            <person name="Neiman D."/>
            <person name="Pearson M."/>
            <person name="Priest M."/>
            <person name="Roberts A."/>
            <person name="Saif S."/>
            <person name="Shea T."/>
            <person name="Sisk P."/>
            <person name="Sykes S."/>
            <person name="Wortman J."/>
            <person name="Nusbaum C."/>
            <person name="Birren B."/>
        </authorList>
    </citation>
    <scope>NUCLEOTIDE SEQUENCE [LARGE SCALE GENOMIC DNA]</scope>
    <source>
        <strain evidence="8">Tanzania (2000708)</strain>
    </source>
</reference>
<dbReference type="InterPro" id="IPR042202">
    <property type="entry name" value="Duffy-ag-bd_sf"/>
</dbReference>
<name>A0A024VXW4_PLAFA</name>
<feature type="region of interest" description="Disordered" evidence="1">
    <location>
        <begin position="1217"/>
        <end position="1238"/>
    </location>
</feature>
<feature type="compositionally biased region" description="Low complexity" evidence="1">
    <location>
        <begin position="952"/>
        <end position="966"/>
    </location>
</feature>
<feature type="region of interest" description="Disordered" evidence="1">
    <location>
        <begin position="1054"/>
        <end position="1081"/>
    </location>
</feature>
<evidence type="ECO:0000259" key="6">
    <source>
        <dbReference type="Pfam" id="PF22672"/>
    </source>
</evidence>
<feature type="domain" description="Duffy-binding-like" evidence="2">
    <location>
        <begin position="1489"/>
        <end position="1614"/>
    </location>
</feature>
<dbReference type="Pfam" id="PF05424">
    <property type="entry name" value="Duffy_binding"/>
    <property type="match status" value="2"/>
</dbReference>
<dbReference type="Pfam" id="PF15447">
    <property type="entry name" value="NTS"/>
    <property type="match status" value="1"/>
</dbReference>
<dbReference type="Pfam" id="PF22672">
    <property type="entry name" value="DBL_C"/>
    <property type="match status" value="2"/>
</dbReference>
<feature type="domain" description="Duffy-binding-like" evidence="6">
    <location>
        <begin position="1258"/>
        <end position="1405"/>
    </location>
</feature>
<dbReference type="SUPFAM" id="SSF140924">
    <property type="entry name" value="Duffy binding domain-like"/>
    <property type="match status" value="4"/>
</dbReference>
<feature type="region of interest" description="Disordered" evidence="1">
    <location>
        <begin position="97"/>
        <end position="117"/>
    </location>
</feature>
<dbReference type="GO" id="GO:0046789">
    <property type="term" value="F:host cell surface receptor binding"/>
    <property type="evidence" value="ECO:0007669"/>
    <property type="project" value="InterPro"/>
</dbReference>
<reference evidence="7 8" key="1">
    <citation type="submission" date="2013-02" db="EMBL/GenBank/DDBJ databases">
        <title>The Genome Annotation of Plasmodium falciparum Tanzania (2000708).</title>
        <authorList>
            <consortium name="The Broad Institute Genome Sequencing Platform"/>
            <consortium name="The Broad Institute Genome Sequencing Center for Infectious Disease"/>
            <person name="Neafsey D."/>
            <person name="Hoffman S."/>
            <person name="Volkman S."/>
            <person name="Rosenthal P."/>
            <person name="Walker B."/>
            <person name="Young S.K."/>
            <person name="Zeng Q."/>
            <person name="Gargeya S."/>
            <person name="Fitzgerald M."/>
            <person name="Haas B."/>
            <person name="Abouelleil A."/>
            <person name="Allen A.W."/>
            <person name="Alvarado L."/>
            <person name="Arachchi H.M."/>
            <person name="Berlin A.M."/>
            <person name="Chapman S.B."/>
            <person name="Gainer-Dewar J."/>
            <person name="Goldberg J."/>
            <person name="Griggs A."/>
            <person name="Gujja S."/>
            <person name="Hansen M."/>
            <person name="Howarth C."/>
            <person name="Imamovic A."/>
            <person name="Ireland A."/>
            <person name="Larimer J."/>
            <person name="McCowan C."/>
            <person name="Murphy C."/>
            <person name="Pearson M."/>
            <person name="Poon T.W."/>
            <person name="Priest M."/>
            <person name="Roberts A."/>
            <person name="Saif S."/>
            <person name="Shea T."/>
            <person name="Sisk P."/>
            <person name="Sykes S."/>
            <person name="Wortman J."/>
            <person name="Nusbaum C."/>
            <person name="Birren B."/>
        </authorList>
    </citation>
    <scope>NUCLEOTIDE SEQUENCE [LARGE SCALE GENOMIC DNA]</scope>
    <source>
        <strain evidence="8">Tanzania (2000708)</strain>
    </source>
</reference>
<feature type="compositionally biased region" description="Basic and acidic residues" evidence="1">
    <location>
        <begin position="97"/>
        <end position="114"/>
    </location>
</feature>
<accession>A0A024VXW4</accession>
<feature type="domain" description="Duffy-antigen binding" evidence="3">
    <location>
        <begin position="119"/>
        <end position="318"/>
    </location>
</feature>
<dbReference type="FunFam" id="1.20.58.830:FF:000001">
    <property type="entry name" value="Erythrocyte membrane protein 1, PfEMP1"/>
    <property type="match status" value="1"/>
</dbReference>
<dbReference type="Proteomes" id="UP000030708">
    <property type="component" value="Unassembled WGS sequence"/>
</dbReference>
<feature type="compositionally biased region" description="Polar residues" evidence="1">
    <location>
        <begin position="992"/>
        <end position="1002"/>
    </location>
</feature>
<dbReference type="Gene3D" id="1.20.58.830">
    <property type="match status" value="3"/>
</dbReference>
<feature type="non-terminal residue" evidence="7">
    <location>
        <position position="1614"/>
    </location>
</feature>
<feature type="compositionally biased region" description="Low complexity" evidence="1">
    <location>
        <begin position="1011"/>
        <end position="1027"/>
    </location>
</feature>
<dbReference type="FunFam" id="1.20.58.830:FF:000003">
    <property type="entry name" value="Erythrocyte membrane protein 1, PfEMP1"/>
    <property type="match status" value="1"/>
</dbReference>
<feature type="region of interest" description="Disordered" evidence="1">
    <location>
        <begin position="809"/>
        <end position="896"/>
    </location>
</feature>
<feature type="compositionally biased region" description="Basic and acidic residues" evidence="1">
    <location>
        <begin position="523"/>
        <end position="533"/>
    </location>
</feature>
<dbReference type="FunFam" id="1.20.58.830:FF:000004">
    <property type="entry name" value="Erythrocyte membrane protein 1, PfEMP1"/>
    <property type="match status" value="1"/>
</dbReference>
<dbReference type="Pfam" id="PF03011">
    <property type="entry name" value="PFEMP"/>
    <property type="match status" value="2"/>
</dbReference>
<feature type="domain" description="Duffy-binding-like" evidence="6">
    <location>
        <begin position="322"/>
        <end position="485"/>
    </location>
</feature>
<feature type="domain" description="Duffy-binding-like" evidence="2">
    <location>
        <begin position="649"/>
        <end position="818"/>
    </location>
</feature>
<evidence type="ECO:0000259" key="5">
    <source>
        <dbReference type="Pfam" id="PF18562"/>
    </source>
</evidence>
<dbReference type="InterPro" id="IPR041480">
    <property type="entry name" value="CIDR1_gamma"/>
</dbReference>
<evidence type="ECO:0000259" key="3">
    <source>
        <dbReference type="Pfam" id="PF05424"/>
    </source>
</evidence>
<feature type="compositionally biased region" description="Acidic residues" evidence="1">
    <location>
        <begin position="841"/>
        <end position="862"/>
    </location>
</feature>
<feature type="domain" description="Duffy-antigen binding" evidence="3">
    <location>
        <begin position="971"/>
        <end position="1191"/>
    </location>
</feature>
<dbReference type="InterPro" id="IPR029210">
    <property type="entry name" value="PfEMP1_NTS"/>
</dbReference>
<evidence type="ECO:0008006" key="9">
    <source>
        <dbReference type="Google" id="ProtNLM"/>
    </source>
</evidence>
<dbReference type="Gene3D" id="1.20.1310.20">
    <property type="entry name" value="Duffy-antigen binding domain"/>
    <property type="match status" value="2"/>
</dbReference>
<dbReference type="InterPro" id="IPR004258">
    <property type="entry name" value="DBL"/>
</dbReference>
<dbReference type="GO" id="GO:0016020">
    <property type="term" value="C:membrane"/>
    <property type="evidence" value="ECO:0007669"/>
    <property type="project" value="InterPro"/>
</dbReference>
<feature type="region of interest" description="Disordered" evidence="1">
    <location>
        <begin position="1138"/>
        <end position="1160"/>
    </location>
</feature>
<evidence type="ECO:0000313" key="8">
    <source>
        <dbReference type="Proteomes" id="UP000030708"/>
    </source>
</evidence>
<evidence type="ECO:0000313" key="7">
    <source>
        <dbReference type="EMBL" id="ETW33163.1"/>
    </source>
</evidence>
<feature type="region of interest" description="Disordered" evidence="1">
    <location>
        <begin position="512"/>
        <end position="533"/>
    </location>
</feature>
<dbReference type="EMBL" id="KI926840">
    <property type="protein sequence ID" value="ETW33163.1"/>
    <property type="molecule type" value="Genomic_DNA"/>
</dbReference>
<evidence type="ECO:0000256" key="1">
    <source>
        <dbReference type="SAM" id="MobiDB-lite"/>
    </source>
</evidence>
<feature type="domain" description="Cysteine-rich interdomain region 1 gamma" evidence="5">
    <location>
        <begin position="1445"/>
        <end position="1485"/>
    </location>
</feature>
<feature type="compositionally biased region" description="Basic and acidic residues" evidence="1">
    <location>
        <begin position="863"/>
        <end position="872"/>
    </location>
</feature>
<organism evidence="7 8">
    <name type="scientific">Plasmodium falciparum Tanzania</name>
    <name type="common">2000708</name>
    <dbReference type="NCBI Taxonomy" id="1036725"/>
    <lineage>
        <taxon>Eukaryota</taxon>
        <taxon>Sar</taxon>
        <taxon>Alveolata</taxon>
        <taxon>Apicomplexa</taxon>
        <taxon>Aconoidasida</taxon>
        <taxon>Haemosporida</taxon>
        <taxon>Plasmodiidae</taxon>
        <taxon>Plasmodium</taxon>
        <taxon>Plasmodium (Laverania)</taxon>
    </lineage>
</organism>
<feature type="region of interest" description="Disordered" evidence="1">
    <location>
        <begin position="922"/>
        <end position="1028"/>
    </location>
</feature>
<proteinExistence type="predicted"/>
<evidence type="ECO:0000259" key="4">
    <source>
        <dbReference type="Pfam" id="PF15447"/>
    </source>
</evidence>
<sequence length="1614" mass="182854">MGSGSGGGTQEDPIDDKDAKHLLDSIGKIVHDKVKEEAQKRSNGDLKGSLTSSSIWKESVTFHKTCELVEDYNKRLKGKRYPCGKGKEHRFSKESGAECDDSKIEGNVRSKGKDGNNSGACAPYRRLSLCNKNFQNINNDHSSKAKHDLLLDVCLAAKHEGNSINTHYPKYQLQYDADNPDFKTNICTELARSFADIGDIIRRRDLYRGNKQEKEKRGELESKLNDIFKKIHSEVTTTNGAQDRYKGDADNNYFQLREDWWEENRQQVWTAITCDAGSGNNYFRHTCGTGTPTNEKCRCDGANVDPPTYFDYVPQYLRWFEEWAEDFCRKKKIKVENLQKQCRGKFDNQPRYCSRNGFDCEQTIYKKGYFVIDKGCINCLYACNPYVEWIDNQRKQFDKQKKKYDEEIKKYINGAVDSGRRRQKRGAGGTSTTNYEEYEKKFYDELKKHGYEGVNNFLEKLSKEKACQDVKDTEGGKINFSEEHSGNSNVESQGTFYRSDYCQPCPPCGVEKKSNGGSGGNTEWEKKENDKCTKNDKCTSGNLYKPKDGQQGTPINFLYSGDRQAEIETKLEAYCKTQNGTGGVANGSGSGANGSKELYQNWQCYQPDQLEKVGGGEVDDKLKGAGGLCILEKTNSKEEVNKQKTFHNFFYYWVAHMLKDSIHWRTEKLKGCLKNGNPMKCRNGCHGKCDCFKNWIEQKETEWKAIKEQFGKQDFGSEVGPLDGFLTHDLVLQCNLQIEFLKGDSEDASAQDNQNSLDAKEIQHLRQMLKEIGVLGGRDGAGIDKCIEGFVAGQKTLMDKLLKHELQEAEKCKKCPKKPPESPAGGVARSDHHNENVTPPDGDDPEEDEEEEEEEKEEEENHTEEGESKEVVEPQQEDLPSPPPAQEDGAKPACDIVKELFKNPEDFKVEACKQKYSAPNRYWGWKCIPSGSSNTGEGSGDANRRVPRSAETSGPSSSSGNPTGKSGDTGGLCIPPRRRKLYVGKLQEWAEKQSSQESNEATQARDKATPAASQGEASSAGGTSSQSDKLRDAFIESAAVETFFLWHKYKEEKKPPATQLLPQLPGAESDDPQTQLSRGDIPPDFLRQMFYTLGDYRDIFEGKNMEVVNLLKDGSPSDKEMKEKEEKIKGAISSYFQNISEQNGGGGPPSPPDKKTTRESWWEKHGPDIWKGMICALTYKENSSGGEGKKIEKVKTADDKDLFDTLKGKYSDYEKVKLDENSGTGDPRGQDDSQHGQTTSTLLSHFVLRPTYFRYLEEWGQNFCKERKKKLEEIYKDCRGGENRNRHSSGYGEDCDDQLPEDPSTFKDLEYPTCAKYCKFYKKWIDIKKKEFDKQSNAYTKQKKNCEKESKGGDNGFCGTLRNYNDAGDFLQTLKNGPCKKDDDNNDNGENEIDFTKPEETFKDAENCKPCSSFKINCQNDNCSKDKEQECKNKKITPNDIKDPTENIGMLVSDNSTTEIKDEGLKEACEKADIFNGFREDKWKCLRALLKRWVEYFLEDYKKIKHKISHCTKSENKSKCIRGCNHKCNCVKQWIAKKREEWQKIKNHYLEKNKEGDKNLTSLVTNFLETLVTQIAAANDKGKISDLDELEKSLGCKCTGRSEKKNGQKSDIID</sequence>
<evidence type="ECO:0000259" key="2">
    <source>
        <dbReference type="Pfam" id="PF03011"/>
    </source>
</evidence>
<dbReference type="Pfam" id="PF18562">
    <property type="entry name" value="CIDR1_gamma"/>
    <property type="match status" value="1"/>
</dbReference>